<feature type="domain" description="OmpA-like" evidence="6">
    <location>
        <begin position="545"/>
        <end position="659"/>
    </location>
</feature>
<evidence type="ECO:0000259" key="6">
    <source>
        <dbReference type="PROSITE" id="PS51123"/>
    </source>
</evidence>
<evidence type="ECO:0000256" key="2">
    <source>
        <dbReference type="ARBA" id="ARBA00023136"/>
    </source>
</evidence>
<dbReference type="Gene3D" id="2.120.10.30">
    <property type="entry name" value="TolB, C-terminal domain"/>
    <property type="match status" value="1"/>
</dbReference>
<feature type="signal peptide" evidence="5">
    <location>
        <begin position="1"/>
        <end position="24"/>
    </location>
</feature>
<evidence type="ECO:0000256" key="1">
    <source>
        <dbReference type="ARBA" id="ARBA00004442"/>
    </source>
</evidence>
<dbReference type="PANTHER" id="PTHR30329:SF21">
    <property type="entry name" value="LIPOPROTEIN YIAD-RELATED"/>
    <property type="match status" value="1"/>
</dbReference>
<proteinExistence type="predicted"/>
<dbReference type="GO" id="GO:0009279">
    <property type="term" value="C:cell outer membrane"/>
    <property type="evidence" value="ECO:0007669"/>
    <property type="project" value="UniProtKB-SubCell"/>
</dbReference>
<accession>A0AA49GJP1</accession>
<keyword evidence="5" id="KW-0732">Signal</keyword>
<dbReference type="EMBL" id="CP120682">
    <property type="protein sequence ID" value="WKN35293.1"/>
    <property type="molecule type" value="Genomic_DNA"/>
</dbReference>
<dbReference type="InterPro" id="IPR006664">
    <property type="entry name" value="OMP_bac"/>
</dbReference>
<reference evidence="7" key="1">
    <citation type="journal article" date="2023" name="Comput. Struct. Biotechnol. J.">
        <title>Discovery of a novel marine Bacteroidetes with a rich repertoire of carbohydrate-active enzymes.</title>
        <authorList>
            <person name="Chen B."/>
            <person name="Liu G."/>
            <person name="Chen Q."/>
            <person name="Wang H."/>
            <person name="Liu L."/>
            <person name="Tang K."/>
        </authorList>
    </citation>
    <scope>NUCLEOTIDE SEQUENCE</scope>
    <source>
        <strain evidence="7">TK19036</strain>
    </source>
</reference>
<dbReference type="SMART" id="SM00028">
    <property type="entry name" value="TPR"/>
    <property type="match status" value="3"/>
</dbReference>
<evidence type="ECO:0000256" key="3">
    <source>
        <dbReference type="ARBA" id="ARBA00023237"/>
    </source>
</evidence>
<feature type="chain" id="PRO_5041239523" evidence="5">
    <location>
        <begin position="25"/>
        <end position="659"/>
    </location>
</feature>
<dbReference type="InterPro" id="IPR006665">
    <property type="entry name" value="OmpA-like"/>
</dbReference>
<dbReference type="Gene3D" id="3.30.1330.60">
    <property type="entry name" value="OmpA-like domain"/>
    <property type="match status" value="1"/>
</dbReference>
<dbReference type="PROSITE" id="PS51123">
    <property type="entry name" value="OMPA_2"/>
    <property type="match status" value="1"/>
</dbReference>
<keyword evidence="2 4" id="KW-0472">Membrane</keyword>
<evidence type="ECO:0000256" key="4">
    <source>
        <dbReference type="PROSITE-ProRule" id="PRU00473"/>
    </source>
</evidence>
<gene>
    <name evidence="7" type="ORF">K4G66_23220</name>
</gene>
<sequence>MKLRFVLFPLLTLLSVSILPQRGAAQRRNEPQPPQRASSYTTKSKKAIEYYEDAFSFFLRRQYGQALELLEYSLKKDPAFSEAQLQTAKIYEALSDPARAKFYYKKVAKQQEGNPKFIEAPHQLAKLYFNEGSYEEAREMANQVMNVPKAAKVIREDAQTILANIDFAEEAIKHPLDFQPHRVEGQLHQFPLQYFPVLTVDQKTMIFTGRRGVSPRYDEDIYISRKNAEGEWMAPESLSENINTMRNEGTCSISADGRTLIFTSCEGRDGYGSCDLFISTRKGDEWSMPKNLGTAVNSSAWESQPSLSADGRTLYFVSDRQGGHGKRDIYVTERTVKGEWSKAKNVGKEINTARDEVSPFIHVNGQTLYFASNGRPGFGGFDLYVTERSKNRWSAPENLGYPINTFEDQASLFITADGRDAYYSNEEQRQGEYVRSEIFTFSIPQEIRVQYRSNFVFGKVYNAATKEPLEASVELIDLQNQQSISMVDSDPVSGEYLMVLTEGSEYALYVNKDDFLFKSLTFNYVEPSEAYIQQPIEIDIYLDPIQKGQETVLNNIFFDTDKYEIKNKSKPELDKIANFLQENPDIAISINGHTDNVGASSYNEKLSTQRAKAIYDYLIQSGIAAERLSFRGYGDQKPIASNDTEEGRQKNRRIAFEVL</sequence>
<dbReference type="InterPro" id="IPR050330">
    <property type="entry name" value="Bact_OuterMem_StrucFunc"/>
</dbReference>
<dbReference type="InterPro" id="IPR011042">
    <property type="entry name" value="6-blade_b-propeller_TolB-like"/>
</dbReference>
<reference evidence="7" key="2">
    <citation type="journal article" date="2024" name="Antonie Van Leeuwenhoek">
        <title>Roseihalotalea indica gen. nov., sp. nov., a halophilic Bacteroidetes from mesopelagic Southwest Indian Ocean with higher carbohydrate metabolic potential.</title>
        <authorList>
            <person name="Chen B."/>
            <person name="Zhang M."/>
            <person name="Lin D."/>
            <person name="Ye J."/>
            <person name="Tang K."/>
        </authorList>
    </citation>
    <scope>NUCLEOTIDE SEQUENCE</scope>
    <source>
        <strain evidence="7">TK19036</strain>
    </source>
</reference>
<dbReference type="Gene3D" id="1.25.40.10">
    <property type="entry name" value="Tetratricopeptide repeat domain"/>
    <property type="match status" value="1"/>
</dbReference>
<name>A0AA49GJP1_9BACT</name>
<protein>
    <submittedName>
        <fullName evidence="7">OmpA family protein</fullName>
    </submittedName>
</protein>
<dbReference type="Pfam" id="PF07676">
    <property type="entry name" value="PD40"/>
    <property type="match status" value="3"/>
</dbReference>
<dbReference type="AlphaFoldDB" id="A0AA49GJP1"/>
<dbReference type="SUPFAM" id="SSF48452">
    <property type="entry name" value="TPR-like"/>
    <property type="match status" value="1"/>
</dbReference>
<dbReference type="Pfam" id="PF00691">
    <property type="entry name" value="OmpA"/>
    <property type="match status" value="1"/>
</dbReference>
<dbReference type="SUPFAM" id="SSF103088">
    <property type="entry name" value="OmpA-like"/>
    <property type="match status" value="1"/>
</dbReference>
<dbReference type="SUPFAM" id="SSF82171">
    <property type="entry name" value="DPP6 N-terminal domain-like"/>
    <property type="match status" value="1"/>
</dbReference>
<evidence type="ECO:0000313" key="7">
    <source>
        <dbReference type="EMBL" id="WKN35293.1"/>
    </source>
</evidence>
<dbReference type="PANTHER" id="PTHR30329">
    <property type="entry name" value="STATOR ELEMENT OF FLAGELLAR MOTOR COMPLEX"/>
    <property type="match status" value="1"/>
</dbReference>
<dbReference type="CDD" id="cd07185">
    <property type="entry name" value="OmpA_C-like"/>
    <property type="match status" value="1"/>
</dbReference>
<keyword evidence="3" id="KW-0998">Cell outer membrane</keyword>
<dbReference type="InterPro" id="IPR019734">
    <property type="entry name" value="TPR_rpt"/>
</dbReference>
<dbReference type="InterPro" id="IPR011659">
    <property type="entry name" value="WD40"/>
</dbReference>
<evidence type="ECO:0000256" key="5">
    <source>
        <dbReference type="SAM" id="SignalP"/>
    </source>
</evidence>
<dbReference type="PRINTS" id="PR01021">
    <property type="entry name" value="OMPADOMAIN"/>
</dbReference>
<comment type="subcellular location">
    <subcellularLocation>
        <location evidence="1">Cell outer membrane</location>
    </subcellularLocation>
</comment>
<organism evidence="7">
    <name type="scientific">Roseihalotalea indica</name>
    <dbReference type="NCBI Taxonomy" id="2867963"/>
    <lineage>
        <taxon>Bacteria</taxon>
        <taxon>Pseudomonadati</taxon>
        <taxon>Bacteroidota</taxon>
        <taxon>Cytophagia</taxon>
        <taxon>Cytophagales</taxon>
        <taxon>Catalimonadaceae</taxon>
        <taxon>Roseihalotalea</taxon>
    </lineage>
</organism>
<dbReference type="InterPro" id="IPR011990">
    <property type="entry name" value="TPR-like_helical_dom_sf"/>
</dbReference>
<dbReference type="InterPro" id="IPR036737">
    <property type="entry name" value="OmpA-like_sf"/>
</dbReference>